<dbReference type="EMBL" id="CANL01000007">
    <property type="protein sequence ID" value="CCM62902.1"/>
    <property type="molecule type" value="Genomic_DNA"/>
</dbReference>
<dbReference type="SUPFAM" id="SSF51679">
    <property type="entry name" value="Bacterial luciferase-like"/>
    <property type="match status" value="1"/>
</dbReference>
<evidence type="ECO:0000313" key="5">
    <source>
        <dbReference type="Proteomes" id="UP000018291"/>
    </source>
</evidence>
<dbReference type="PANTHER" id="PTHR30137">
    <property type="entry name" value="LUCIFERASE-LIKE MONOOXYGENASE"/>
    <property type="match status" value="1"/>
</dbReference>
<dbReference type="eggNOG" id="COG2141">
    <property type="taxonomic scope" value="Bacteria"/>
</dbReference>
<dbReference type="HOGENOM" id="CLU_027853_3_2_11"/>
<organism evidence="4 5">
    <name type="scientific">Candidatus Neomicrothrix parvicella RN1</name>
    <dbReference type="NCBI Taxonomy" id="1229780"/>
    <lineage>
        <taxon>Bacteria</taxon>
        <taxon>Bacillati</taxon>
        <taxon>Actinomycetota</taxon>
        <taxon>Acidimicrobiia</taxon>
        <taxon>Acidimicrobiales</taxon>
        <taxon>Microthrixaceae</taxon>
        <taxon>Candidatus Neomicrothrix</taxon>
    </lineage>
</organism>
<gene>
    <name evidence="4" type="ORF">BN381_150015</name>
</gene>
<reference evidence="4 5" key="1">
    <citation type="journal article" date="2013" name="ISME J.">
        <title>Metabolic model for the filamentous 'Candidatus Microthrix parvicella' based on genomic and metagenomic analyses.</title>
        <authorList>
            <person name="Jon McIlroy S."/>
            <person name="Kristiansen R."/>
            <person name="Albertsen M."/>
            <person name="Michael Karst S."/>
            <person name="Rossetti S."/>
            <person name="Lund Nielsen J."/>
            <person name="Tandoi V."/>
            <person name="James Seviour R."/>
            <person name="Nielsen P.H."/>
        </authorList>
    </citation>
    <scope>NUCLEOTIDE SEQUENCE [LARGE SCALE GENOMIC DNA]</scope>
    <source>
        <strain evidence="4 5">RN1</strain>
    </source>
</reference>
<dbReference type="RefSeq" id="WP_012224782.1">
    <property type="nucleotide sequence ID" value="NZ_HG422565.1"/>
</dbReference>
<evidence type="ECO:0000259" key="3">
    <source>
        <dbReference type="Pfam" id="PF00296"/>
    </source>
</evidence>
<keyword evidence="5" id="KW-1185">Reference proteome</keyword>
<accession>R4Z2U1</accession>
<dbReference type="Proteomes" id="UP000018291">
    <property type="component" value="Unassembled WGS sequence"/>
</dbReference>
<comment type="caution">
    <text evidence="4">The sequence shown here is derived from an EMBL/GenBank/DDBJ whole genome shotgun (WGS) entry which is preliminary data.</text>
</comment>
<dbReference type="GO" id="GO:0016705">
    <property type="term" value="F:oxidoreductase activity, acting on paired donors, with incorporation or reduction of molecular oxygen"/>
    <property type="evidence" value="ECO:0007669"/>
    <property type="project" value="InterPro"/>
</dbReference>
<dbReference type="PANTHER" id="PTHR30137:SF8">
    <property type="entry name" value="BLR5498 PROTEIN"/>
    <property type="match status" value="1"/>
</dbReference>
<evidence type="ECO:0000256" key="2">
    <source>
        <dbReference type="ARBA" id="ARBA00023033"/>
    </source>
</evidence>
<proteinExistence type="predicted"/>
<keyword evidence="2" id="KW-0503">Monooxygenase</keyword>
<dbReference type="InterPro" id="IPR036661">
    <property type="entry name" value="Luciferase-like_sf"/>
</dbReference>
<dbReference type="AlphaFoldDB" id="R4Z2U1"/>
<evidence type="ECO:0000256" key="1">
    <source>
        <dbReference type="ARBA" id="ARBA00023002"/>
    </source>
</evidence>
<keyword evidence="1" id="KW-0560">Oxidoreductase</keyword>
<sequence length="325" mass="35288">MTFVALRYDMRTTRGGVDHAALYRAAMEQIRWADGLGIDSVVLSEHHVSEEGYLPSPLVMAGAVAAATKRINITIAALVAGLHHPIRLAEDLAVLDHLSDGRLMVVLGIGYRTIEFEVFGADRARRGPLLEELVAVLRQAWTGEPFDFRGTTVVVRPKPLTPGGPMLAVGGSVDASAKRAARLGLPLFAGDDHPELKVIYQLECERLGHRGGWSVIPSGPMFVHISDDPERDWAKIGPVALADAAVMRSWQTAGNRSLTESEATTIDELRTEGKYQVLTPDECVELCTRVHTLTLHPLLGGIDPALAWQSLELFAGEVLPKLQTS</sequence>
<dbReference type="GO" id="GO:0004497">
    <property type="term" value="F:monooxygenase activity"/>
    <property type="evidence" value="ECO:0007669"/>
    <property type="project" value="UniProtKB-KW"/>
</dbReference>
<protein>
    <submittedName>
        <fullName evidence="4">Putative Luciferase</fullName>
    </submittedName>
</protein>
<dbReference type="InterPro" id="IPR011251">
    <property type="entry name" value="Luciferase-like_dom"/>
</dbReference>
<dbReference type="Gene3D" id="3.20.20.30">
    <property type="entry name" value="Luciferase-like domain"/>
    <property type="match status" value="1"/>
</dbReference>
<dbReference type="InterPro" id="IPR050766">
    <property type="entry name" value="Bact_Lucif_Oxidored"/>
</dbReference>
<evidence type="ECO:0000313" key="4">
    <source>
        <dbReference type="EMBL" id="CCM62902.1"/>
    </source>
</evidence>
<feature type="domain" description="Luciferase-like" evidence="3">
    <location>
        <begin position="19"/>
        <end position="239"/>
    </location>
</feature>
<dbReference type="STRING" id="1229780.BN381_150015"/>
<dbReference type="Pfam" id="PF00296">
    <property type="entry name" value="Bac_luciferase"/>
    <property type="match status" value="1"/>
</dbReference>
<name>R4Z2U1_9ACTN</name>
<dbReference type="GO" id="GO:0005829">
    <property type="term" value="C:cytosol"/>
    <property type="evidence" value="ECO:0007669"/>
    <property type="project" value="TreeGrafter"/>
</dbReference>